<dbReference type="Pfam" id="PF09844">
    <property type="entry name" value="DUF2071"/>
    <property type="match status" value="1"/>
</dbReference>
<dbReference type="RefSeq" id="WP_188636564.1">
    <property type="nucleotide sequence ID" value="NZ_BMNN01000004.1"/>
</dbReference>
<evidence type="ECO:0008006" key="4">
    <source>
        <dbReference type="Google" id="ProtNLM"/>
    </source>
</evidence>
<organism evidence="2 3">
    <name type="scientific">Halopseudomonas pertucinogena</name>
    <dbReference type="NCBI Taxonomy" id="86175"/>
    <lineage>
        <taxon>Bacteria</taxon>
        <taxon>Pseudomonadati</taxon>
        <taxon>Pseudomonadota</taxon>
        <taxon>Gammaproteobacteria</taxon>
        <taxon>Pseudomonadales</taxon>
        <taxon>Pseudomonadaceae</taxon>
        <taxon>Halopseudomonas</taxon>
    </lineage>
</organism>
<protein>
    <recommendedName>
        <fullName evidence="4">DUF2071 domain-containing protein</fullName>
    </recommendedName>
</protein>
<evidence type="ECO:0000313" key="3">
    <source>
        <dbReference type="Proteomes" id="UP000633263"/>
    </source>
</evidence>
<comment type="caution">
    <text evidence="2">The sequence shown here is derived from an EMBL/GenBank/DDBJ whole genome shotgun (WGS) entry which is preliminary data.</text>
</comment>
<dbReference type="EMBL" id="BMNN01000004">
    <property type="protein sequence ID" value="GGJ03809.1"/>
    <property type="molecule type" value="Genomic_DNA"/>
</dbReference>
<name>A0ABQ2CSC7_9GAMM</name>
<gene>
    <name evidence="2" type="ORF">GCM10009083_20750</name>
</gene>
<accession>A0ABQ2CSC7</accession>
<dbReference type="InterPro" id="IPR018644">
    <property type="entry name" value="DUF2071"/>
</dbReference>
<dbReference type="Proteomes" id="UP000633263">
    <property type="component" value="Unassembled WGS sequence"/>
</dbReference>
<feature type="region of interest" description="Disordered" evidence="1">
    <location>
        <begin position="1"/>
        <end position="20"/>
    </location>
</feature>
<keyword evidence="3" id="KW-1185">Reference proteome</keyword>
<evidence type="ECO:0000256" key="1">
    <source>
        <dbReference type="SAM" id="MobiDB-lite"/>
    </source>
</evidence>
<reference evidence="3" key="1">
    <citation type="journal article" date="2019" name="Int. J. Syst. Evol. Microbiol.">
        <title>The Global Catalogue of Microorganisms (GCM) 10K type strain sequencing project: providing services to taxonomists for standard genome sequencing and annotation.</title>
        <authorList>
            <consortium name="The Broad Institute Genomics Platform"/>
            <consortium name="The Broad Institute Genome Sequencing Center for Infectious Disease"/>
            <person name="Wu L."/>
            <person name="Ma J."/>
        </authorList>
    </citation>
    <scope>NUCLEOTIDE SEQUENCE [LARGE SCALE GENOMIC DNA]</scope>
    <source>
        <strain evidence="3">JCM 11590</strain>
    </source>
</reference>
<sequence length="284" mass="32702">MQDVSRGPAPTEHDASPFSRHPAQRLRFAELAVPRPPVSGINVQCQLKHFAIITYAIDPARLTGMIPPRFRLDTILIGGREQALVSAVPFLNVNFRLAAHSSPRLEMAQVDYRAYIIDQHTGERAVWFFGTTLDSWTLPVPRYVWQQPWHAARTRFDCQLDGSGQRYQRYHMHTASAWGHAQLQLRQHTGHTEAYPGFADEETALFYLTHPLVGFYHRLRDRQLGAYRVWHDRLRVQPAQLINARFAVFDRLGLVSQAEQQQPYSVLVQPINDFTVYLPPTRLE</sequence>
<evidence type="ECO:0000313" key="2">
    <source>
        <dbReference type="EMBL" id="GGJ03809.1"/>
    </source>
</evidence>
<proteinExistence type="predicted"/>